<comment type="caution">
    <text evidence="1">The sequence shown here is derived from an EMBL/GenBank/DDBJ whole genome shotgun (WGS) entry which is preliminary data.</text>
</comment>
<dbReference type="Proteomes" id="UP000238176">
    <property type="component" value="Unassembled WGS sequence"/>
</dbReference>
<organism evidence="1 2">
    <name type="scientific">Glycomyces artemisiae</name>
    <dbReference type="NCBI Taxonomy" id="1076443"/>
    <lineage>
        <taxon>Bacteria</taxon>
        <taxon>Bacillati</taxon>
        <taxon>Actinomycetota</taxon>
        <taxon>Actinomycetes</taxon>
        <taxon>Glycomycetales</taxon>
        <taxon>Glycomycetaceae</taxon>
        <taxon>Glycomyces</taxon>
    </lineage>
</organism>
<accession>A0A2T0UI28</accession>
<evidence type="ECO:0000313" key="1">
    <source>
        <dbReference type="EMBL" id="PRY57590.1"/>
    </source>
</evidence>
<name>A0A2T0UI28_9ACTN</name>
<keyword evidence="2" id="KW-1185">Reference proteome</keyword>
<dbReference type="EMBL" id="PVTJ01000006">
    <property type="protein sequence ID" value="PRY57590.1"/>
    <property type="molecule type" value="Genomic_DNA"/>
</dbReference>
<sequence>MLSIETRDCPVASECASCGRRRKLTVREVETDAGAACVTVCESCADRGELPPVSPFVAPMCVEAHRAHLGLAGVRS</sequence>
<evidence type="ECO:0000313" key="2">
    <source>
        <dbReference type="Proteomes" id="UP000238176"/>
    </source>
</evidence>
<reference evidence="1 2" key="1">
    <citation type="submission" date="2018-03" db="EMBL/GenBank/DDBJ databases">
        <title>Genomic Encyclopedia of Type Strains, Phase III (KMG-III): the genomes of soil and plant-associated and newly described type strains.</title>
        <authorList>
            <person name="Whitman W."/>
        </authorList>
    </citation>
    <scope>NUCLEOTIDE SEQUENCE [LARGE SCALE GENOMIC DNA]</scope>
    <source>
        <strain evidence="1 2">CGMCC 4.7067</strain>
    </source>
</reference>
<protein>
    <submittedName>
        <fullName evidence="1">Uncharacterized protein</fullName>
    </submittedName>
</protein>
<dbReference type="AlphaFoldDB" id="A0A2T0UI28"/>
<gene>
    <name evidence="1" type="ORF">B0I28_10610</name>
</gene>
<proteinExistence type="predicted"/>